<dbReference type="SUPFAM" id="SSF53850">
    <property type="entry name" value="Periplasmic binding protein-like II"/>
    <property type="match status" value="1"/>
</dbReference>
<keyword evidence="2" id="KW-0732">Signal</keyword>
<dbReference type="InterPro" id="IPR005064">
    <property type="entry name" value="BUG"/>
</dbReference>
<evidence type="ECO:0000256" key="2">
    <source>
        <dbReference type="SAM" id="SignalP"/>
    </source>
</evidence>
<dbReference type="InterPro" id="IPR042100">
    <property type="entry name" value="Bug_dom1"/>
</dbReference>
<dbReference type="PANTHER" id="PTHR42928:SF5">
    <property type="entry name" value="BLR1237 PROTEIN"/>
    <property type="match status" value="1"/>
</dbReference>
<sequence>MSSFIKRAAAVAAGLVLSIAPVVAEDYPARPITLVVPYSAGGPSDLIGRLVGDSMSKTLGQQIVVENVTGAGGTLGASRVARSDPDGYTLLIHHIALPASAALYDNLNYDTATGFEPLGLINTGPMVVVSRPNYEAADAAALIAKIKADGGKTTVGNAGIGSNAHLCASLLQRATGAKFTQVPYRGTGPAMTDLIAGQIDMMCDQSTNAVAPVQTHKIKGFAVSSKERLPALKDLPTLDEAGLTGFEFVVWHGLYAPKGTPKEILAKLHDALLVALKDEKIVAKFAEVGTTVFPEAERTPEAHKARLEKELAVWKKVFPEPASKSN</sequence>
<dbReference type="EMBL" id="JADBEO010000003">
    <property type="protein sequence ID" value="MDR4305400.1"/>
    <property type="molecule type" value="Genomic_DNA"/>
</dbReference>
<feature type="signal peptide" evidence="2">
    <location>
        <begin position="1"/>
        <end position="24"/>
    </location>
</feature>
<reference evidence="3" key="1">
    <citation type="submission" date="2020-10" db="EMBL/GenBank/DDBJ databases">
        <authorList>
            <person name="Abbas A."/>
            <person name="Razzaq R."/>
            <person name="Waqas M."/>
            <person name="Abbas N."/>
            <person name="Nielsen T.K."/>
            <person name="Hansen L.H."/>
            <person name="Hussain S."/>
            <person name="Shahid M."/>
        </authorList>
    </citation>
    <scope>NUCLEOTIDE SEQUENCE</scope>
    <source>
        <strain evidence="3">S14</strain>
    </source>
</reference>
<evidence type="ECO:0000256" key="1">
    <source>
        <dbReference type="ARBA" id="ARBA00006987"/>
    </source>
</evidence>
<comment type="caution">
    <text evidence="3">The sequence shown here is derived from an EMBL/GenBank/DDBJ whole genome shotgun (WGS) entry which is preliminary data.</text>
</comment>
<name>A0ABU1DBA9_9HYPH</name>
<dbReference type="RefSeq" id="WP_309388451.1">
    <property type="nucleotide sequence ID" value="NZ_JADBEO010000003.1"/>
</dbReference>
<dbReference type="Pfam" id="PF03401">
    <property type="entry name" value="TctC"/>
    <property type="match status" value="1"/>
</dbReference>
<accession>A0ABU1DBA9</accession>
<evidence type="ECO:0000313" key="3">
    <source>
        <dbReference type="EMBL" id="MDR4305400.1"/>
    </source>
</evidence>
<dbReference type="Gene3D" id="3.40.190.10">
    <property type="entry name" value="Periplasmic binding protein-like II"/>
    <property type="match status" value="1"/>
</dbReference>
<feature type="chain" id="PRO_5046156993" evidence="2">
    <location>
        <begin position="25"/>
        <end position="326"/>
    </location>
</feature>
<dbReference type="PANTHER" id="PTHR42928">
    <property type="entry name" value="TRICARBOXYLATE-BINDING PROTEIN"/>
    <property type="match status" value="1"/>
</dbReference>
<protein>
    <submittedName>
        <fullName evidence="3">Tripartite tricarboxylate transporter substrate binding protein BugD</fullName>
    </submittedName>
</protein>
<organism evidence="3 4">
    <name type="scientific">Chelatococcus sambhunathii</name>
    <dbReference type="NCBI Taxonomy" id="363953"/>
    <lineage>
        <taxon>Bacteria</taxon>
        <taxon>Pseudomonadati</taxon>
        <taxon>Pseudomonadota</taxon>
        <taxon>Alphaproteobacteria</taxon>
        <taxon>Hyphomicrobiales</taxon>
        <taxon>Chelatococcaceae</taxon>
        <taxon>Chelatococcus</taxon>
    </lineage>
</organism>
<gene>
    <name evidence="3" type="ORF">IHQ68_02030</name>
</gene>
<dbReference type="Gene3D" id="3.40.190.150">
    <property type="entry name" value="Bordetella uptake gene, domain 1"/>
    <property type="match status" value="1"/>
</dbReference>
<evidence type="ECO:0000313" key="4">
    <source>
        <dbReference type="Proteomes" id="UP001181622"/>
    </source>
</evidence>
<dbReference type="PIRSF" id="PIRSF017082">
    <property type="entry name" value="YflP"/>
    <property type="match status" value="1"/>
</dbReference>
<dbReference type="Proteomes" id="UP001181622">
    <property type="component" value="Unassembled WGS sequence"/>
</dbReference>
<proteinExistence type="inferred from homology"/>
<keyword evidence="4" id="KW-1185">Reference proteome</keyword>
<comment type="similarity">
    <text evidence="1">Belongs to the UPF0065 (bug) family.</text>
</comment>